<organism evidence="1 2">
    <name type="scientific">Pleurodeles waltl</name>
    <name type="common">Iberian ribbed newt</name>
    <dbReference type="NCBI Taxonomy" id="8319"/>
    <lineage>
        <taxon>Eukaryota</taxon>
        <taxon>Metazoa</taxon>
        <taxon>Chordata</taxon>
        <taxon>Craniata</taxon>
        <taxon>Vertebrata</taxon>
        <taxon>Euteleostomi</taxon>
        <taxon>Amphibia</taxon>
        <taxon>Batrachia</taxon>
        <taxon>Caudata</taxon>
        <taxon>Salamandroidea</taxon>
        <taxon>Salamandridae</taxon>
        <taxon>Pleurodelinae</taxon>
        <taxon>Pleurodeles</taxon>
    </lineage>
</organism>
<name>A0AAV7RZZ5_PLEWA</name>
<comment type="caution">
    <text evidence="1">The sequence shown here is derived from an EMBL/GenBank/DDBJ whole genome shotgun (WGS) entry which is preliminary data.</text>
</comment>
<dbReference type="Gene3D" id="3.30.1120.120">
    <property type="match status" value="1"/>
</dbReference>
<sequence>MARKVPACRWRLCSIRRLEPARRKRKHMIYSVLKNNEICLEPKNEKQQSLREQVIPEAHENGGSDV</sequence>
<dbReference type="InterPro" id="IPR046437">
    <property type="entry name" value="Ser_Thr-PK_POLO_box_1_sf"/>
</dbReference>
<dbReference type="EMBL" id="JANPWB010000009">
    <property type="protein sequence ID" value="KAJ1156545.1"/>
    <property type="molecule type" value="Genomic_DNA"/>
</dbReference>
<reference evidence="1" key="1">
    <citation type="journal article" date="2022" name="bioRxiv">
        <title>Sequencing and chromosome-scale assembly of the giantPleurodeles waltlgenome.</title>
        <authorList>
            <person name="Brown T."/>
            <person name="Elewa A."/>
            <person name="Iarovenko S."/>
            <person name="Subramanian E."/>
            <person name="Araus A.J."/>
            <person name="Petzold A."/>
            <person name="Susuki M."/>
            <person name="Suzuki K.-i.T."/>
            <person name="Hayashi T."/>
            <person name="Toyoda A."/>
            <person name="Oliveira C."/>
            <person name="Osipova E."/>
            <person name="Leigh N.D."/>
            <person name="Simon A."/>
            <person name="Yun M.H."/>
        </authorList>
    </citation>
    <scope>NUCLEOTIDE SEQUENCE</scope>
    <source>
        <strain evidence="1">20211129_DDA</strain>
        <tissue evidence="1">Liver</tissue>
    </source>
</reference>
<protein>
    <submittedName>
        <fullName evidence="1">Uncharacterized protein</fullName>
    </submittedName>
</protein>
<dbReference type="AlphaFoldDB" id="A0AAV7RZZ5"/>
<gene>
    <name evidence="1" type="ORF">NDU88_009264</name>
</gene>
<accession>A0AAV7RZZ5</accession>
<evidence type="ECO:0000313" key="1">
    <source>
        <dbReference type="EMBL" id="KAJ1156545.1"/>
    </source>
</evidence>
<evidence type="ECO:0000313" key="2">
    <source>
        <dbReference type="Proteomes" id="UP001066276"/>
    </source>
</evidence>
<proteinExistence type="predicted"/>
<dbReference type="Proteomes" id="UP001066276">
    <property type="component" value="Chromosome 5"/>
</dbReference>
<keyword evidence="2" id="KW-1185">Reference proteome</keyword>